<dbReference type="GO" id="GO:0005524">
    <property type="term" value="F:ATP binding"/>
    <property type="evidence" value="ECO:0007669"/>
    <property type="project" value="UniProtKB-KW"/>
</dbReference>
<dbReference type="FunCoup" id="A0A8V0YSZ2">
    <property type="interactions" value="368"/>
</dbReference>
<dbReference type="SUPFAM" id="SSF52540">
    <property type="entry name" value="P-loop containing nucleoside triphosphate hydrolases"/>
    <property type="match status" value="1"/>
</dbReference>
<dbReference type="PANTHER" id="PTHR43442">
    <property type="entry name" value="GLUCONOKINASE-RELATED"/>
    <property type="match status" value="1"/>
</dbReference>
<evidence type="ECO:0000256" key="6">
    <source>
        <dbReference type="ARBA" id="ARBA00022840"/>
    </source>
</evidence>
<keyword evidence="12" id="KW-1267">Proteomics identification</keyword>
<evidence type="ECO:0007829" key="12">
    <source>
        <dbReference type="PeptideAtlas" id="A0A8V0YSZ2"/>
    </source>
</evidence>
<dbReference type="GO" id="GO:0046316">
    <property type="term" value="F:gluconokinase activity"/>
    <property type="evidence" value="ECO:0000318"/>
    <property type="project" value="GO_Central"/>
</dbReference>
<accession>A0A8V0YSZ2</accession>
<dbReference type="Proteomes" id="UP000000539">
    <property type="component" value="Chromosome Z"/>
</dbReference>
<dbReference type="Gene3D" id="3.40.50.300">
    <property type="entry name" value="P-loop containing nucleotide triphosphate hydrolases"/>
    <property type="match status" value="1"/>
</dbReference>
<evidence type="ECO:0000256" key="2">
    <source>
        <dbReference type="ARBA" id="ARBA00008420"/>
    </source>
</evidence>
<evidence type="ECO:0000256" key="1">
    <source>
        <dbReference type="ARBA" id="ARBA00004875"/>
    </source>
</evidence>
<feature type="region of interest" description="Disordered" evidence="9">
    <location>
        <begin position="1"/>
        <end position="66"/>
    </location>
</feature>
<dbReference type="NCBIfam" id="TIGR01313">
    <property type="entry name" value="therm_gnt_kin"/>
    <property type="match status" value="1"/>
</dbReference>
<dbReference type="CDD" id="cd02021">
    <property type="entry name" value="GntK"/>
    <property type="match status" value="1"/>
</dbReference>
<keyword evidence="11" id="KW-1185">Reference proteome</keyword>
<comment type="similarity">
    <text evidence="2 8">Belongs to the gluconokinase GntK/GntV family.</text>
</comment>
<dbReference type="GO" id="GO:0005975">
    <property type="term" value="P:carbohydrate metabolic process"/>
    <property type="evidence" value="ECO:0007669"/>
    <property type="project" value="InterPro"/>
</dbReference>
<keyword evidence="6 8" id="KW-0067">ATP-binding</keyword>
<dbReference type="InterPro" id="IPR027417">
    <property type="entry name" value="P-loop_NTPase"/>
</dbReference>
<reference evidence="10" key="1">
    <citation type="submission" date="2020-11" db="EMBL/GenBank/DDBJ databases">
        <title>Gallus gallus (Chicken) genome, bGalGal1, GRCg7b, maternal haplotype autosomes + Z &amp; W.</title>
        <authorList>
            <person name="Warren W."/>
            <person name="Formenti G."/>
            <person name="Fedrigo O."/>
            <person name="Haase B."/>
            <person name="Mountcastle J."/>
            <person name="Balacco J."/>
            <person name="Tracey A."/>
            <person name="Schneider V."/>
            <person name="Okimoto R."/>
            <person name="Cheng H."/>
            <person name="Hawken R."/>
            <person name="Howe K."/>
            <person name="Jarvis E.D."/>
        </authorList>
    </citation>
    <scope>NUCLEOTIDE SEQUENCE [LARGE SCALE GENOMIC DNA]</scope>
    <source>
        <strain evidence="10">Broiler</strain>
    </source>
</reference>
<dbReference type="AlphaFoldDB" id="A0A8V0YSZ2"/>
<dbReference type="EC" id="2.7.1.12" evidence="8"/>
<evidence type="ECO:0000256" key="7">
    <source>
        <dbReference type="ARBA" id="ARBA00048090"/>
    </source>
</evidence>
<dbReference type="GeneTree" id="ENSGT00390000003364"/>
<name>A0A8V0YSZ2_CHICK</name>
<evidence type="ECO:0000313" key="11">
    <source>
        <dbReference type="Proteomes" id="UP000000539"/>
    </source>
</evidence>
<evidence type="ECO:0000256" key="4">
    <source>
        <dbReference type="ARBA" id="ARBA00022741"/>
    </source>
</evidence>
<reference evidence="10" key="2">
    <citation type="submission" date="2025-08" db="UniProtKB">
        <authorList>
            <consortium name="Ensembl"/>
        </authorList>
    </citation>
    <scope>IDENTIFICATION</scope>
    <source>
        <strain evidence="10">broiler</strain>
    </source>
</reference>
<evidence type="ECO:0000313" key="10">
    <source>
        <dbReference type="Ensembl" id="ENSGALP00010021736.1"/>
    </source>
</evidence>
<dbReference type="Ensembl" id="ENSGALT00010037589.1">
    <property type="protein sequence ID" value="ENSGALP00010021736.1"/>
    <property type="gene ID" value="ENSGALG00010015621.1"/>
</dbReference>
<dbReference type="OrthoDB" id="275177at2759"/>
<comment type="catalytic activity">
    <reaction evidence="7 8">
        <text>D-gluconate + ATP = 6-phospho-D-gluconate + ADP + H(+)</text>
        <dbReference type="Rhea" id="RHEA:19433"/>
        <dbReference type="ChEBI" id="CHEBI:15378"/>
        <dbReference type="ChEBI" id="CHEBI:18391"/>
        <dbReference type="ChEBI" id="CHEBI:30616"/>
        <dbReference type="ChEBI" id="CHEBI:58759"/>
        <dbReference type="ChEBI" id="CHEBI:456216"/>
        <dbReference type="EC" id="2.7.1.12"/>
    </reaction>
</comment>
<protein>
    <recommendedName>
        <fullName evidence="8">Gluconokinase</fullName>
        <ecNumber evidence="8">2.7.1.12</ecNumber>
    </recommendedName>
</protein>
<comment type="pathway">
    <text evidence="1 8">Carbohydrate acid metabolism; D-gluconate degradation.</text>
</comment>
<sequence length="318" mass="34765">MRQNARGPSTRAELLGRPAGIRPPEPGAGRAGPGLEAVAAKRRAARNGRSCGGARHGAGGRHGRERLRENHGWVTFGSKGTAAFCSCTGVRHCFLSSRSVWQPAALGRLALSRAATVAASQHRLPAHHSQFGQLLPTQHHLKEQQLCVNHCCCFAELVVVLGWKFYDADDYHSPENKKKMAAGIPLNDEDRIPWLCALHDILRREESSRQDAVLACSALKKIYRHILVSGASAIGNTQSENPGENAALNILFVHLDGPTDLIARRLEKRRGHFMPLKLLQSQFDALEPPTAPENFITVSLEKSLPEIVLEIEKAIFSG</sequence>
<evidence type="ECO:0000256" key="5">
    <source>
        <dbReference type="ARBA" id="ARBA00022777"/>
    </source>
</evidence>
<proteinExistence type="evidence at protein level"/>
<keyword evidence="5 8" id="KW-0418">Kinase</keyword>
<gene>
    <name evidence="10" type="primary">IDNK</name>
</gene>
<dbReference type="InterPro" id="IPR006001">
    <property type="entry name" value="Therm_gnt_kin"/>
</dbReference>
<evidence type="ECO:0000256" key="9">
    <source>
        <dbReference type="SAM" id="MobiDB-lite"/>
    </source>
</evidence>
<organism evidence="10 11">
    <name type="scientific">Gallus gallus</name>
    <name type="common">Chicken</name>
    <dbReference type="NCBI Taxonomy" id="9031"/>
    <lineage>
        <taxon>Eukaryota</taxon>
        <taxon>Metazoa</taxon>
        <taxon>Chordata</taxon>
        <taxon>Craniata</taxon>
        <taxon>Vertebrata</taxon>
        <taxon>Euteleostomi</taxon>
        <taxon>Archelosauria</taxon>
        <taxon>Archosauria</taxon>
        <taxon>Dinosauria</taxon>
        <taxon>Saurischia</taxon>
        <taxon>Theropoda</taxon>
        <taxon>Coelurosauria</taxon>
        <taxon>Aves</taxon>
        <taxon>Neognathae</taxon>
        <taxon>Galloanserae</taxon>
        <taxon>Galliformes</taxon>
        <taxon>Phasianidae</taxon>
        <taxon>Phasianinae</taxon>
        <taxon>Gallus</taxon>
    </lineage>
</organism>
<evidence type="ECO:0000256" key="3">
    <source>
        <dbReference type="ARBA" id="ARBA00022679"/>
    </source>
</evidence>
<dbReference type="PANTHER" id="PTHR43442:SF3">
    <property type="entry name" value="GLUCONOKINASE-RELATED"/>
    <property type="match status" value="1"/>
</dbReference>
<reference evidence="10" key="3">
    <citation type="submission" date="2025-09" db="UniProtKB">
        <authorList>
            <consortium name="Ensembl"/>
        </authorList>
    </citation>
    <scope>IDENTIFICATION</scope>
    <source>
        <strain evidence="10">broiler</strain>
    </source>
</reference>
<evidence type="ECO:0000256" key="8">
    <source>
        <dbReference type="RuleBase" id="RU363066"/>
    </source>
</evidence>
<dbReference type="FunFam" id="3.40.50.300:FF:000522">
    <property type="entry name" value="Gluconokinase"/>
    <property type="match status" value="1"/>
</dbReference>
<keyword evidence="3 8" id="KW-0808">Transferase</keyword>
<keyword evidence="4 8" id="KW-0547">Nucleotide-binding</keyword>